<dbReference type="Pfam" id="PF00636">
    <property type="entry name" value="Ribonuclease_3"/>
    <property type="match status" value="2"/>
</dbReference>
<dbReference type="PANTHER" id="PTHR14950">
    <property type="entry name" value="DICER-RELATED"/>
    <property type="match status" value="1"/>
</dbReference>
<dbReference type="InterPro" id="IPR000999">
    <property type="entry name" value="RNase_III_dom"/>
</dbReference>
<dbReference type="GO" id="GO:0005634">
    <property type="term" value="C:nucleus"/>
    <property type="evidence" value="ECO:0007669"/>
    <property type="project" value="TreeGrafter"/>
</dbReference>
<feature type="compositionally biased region" description="Polar residues" evidence="2">
    <location>
        <begin position="135"/>
        <end position="150"/>
    </location>
</feature>
<dbReference type="InterPro" id="IPR036389">
    <property type="entry name" value="RNase_III_sf"/>
</dbReference>
<dbReference type="Gene3D" id="1.10.1520.10">
    <property type="entry name" value="Ribonuclease III domain"/>
    <property type="match status" value="2"/>
</dbReference>
<evidence type="ECO:0000259" key="3">
    <source>
        <dbReference type="PROSITE" id="PS50142"/>
    </source>
</evidence>
<evidence type="ECO:0000313" key="4">
    <source>
        <dbReference type="EMBL" id="KAG8223501.1"/>
    </source>
</evidence>
<dbReference type="GO" id="GO:0004525">
    <property type="term" value="F:ribonuclease III activity"/>
    <property type="evidence" value="ECO:0007669"/>
    <property type="project" value="InterPro"/>
</dbReference>
<name>A0A8K0JVM6_LADFU</name>
<dbReference type="GO" id="GO:0003723">
    <property type="term" value="F:RNA binding"/>
    <property type="evidence" value="ECO:0007669"/>
    <property type="project" value="TreeGrafter"/>
</dbReference>
<evidence type="ECO:0000313" key="5">
    <source>
        <dbReference type="Proteomes" id="UP000792457"/>
    </source>
</evidence>
<dbReference type="FunFam" id="1.10.1520.10:FF:000005">
    <property type="entry name" value="Putative endoribonuclease dicer"/>
    <property type="match status" value="1"/>
</dbReference>
<dbReference type="SMART" id="SM00535">
    <property type="entry name" value="RIBOc"/>
    <property type="match status" value="2"/>
</dbReference>
<comment type="caution">
    <text evidence="4">The sequence shown here is derived from an EMBL/GenBank/DDBJ whole genome shotgun (WGS) entry which is preliminary data.</text>
</comment>
<reference evidence="4" key="1">
    <citation type="submission" date="2013-04" db="EMBL/GenBank/DDBJ databases">
        <authorList>
            <person name="Qu J."/>
            <person name="Murali S.C."/>
            <person name="Bandaranaike D."/>
            <person name="Bellair M."/>
            <person name="Blankenburg K."/>
            <person name="Chao H."/>
            <person name="Dinh H."/>
            <person name="Doddapaneni H."/>
            <person name="Downs B."/>
            <person name="Dugan-Rocha S."/>
            <person name="Elkadiri S."/>
            <person name="Gnanaolivu R.D."/>
            <person name="Hernandez B."/>
            <person name="Javaid M."/>
            <person name="Jayaseelan J.C."/>
            <person name="Lee S."/>
            <person name="Li M."/>
            <person name="Ming W."/>
            <person name="Munidasa M."/>
            <person name="Muniz J."/>
            <person name="Nguyen L."/>
            <person name="Ongeri F."/>
            <person name="Osuji N."/>
            <person name="Pu L.-L."/>
            <person name="Puazo M."/>
            <person name="Qu C."/>
            <person name="Quiroz J."/>
            <person name="Raj R."/>
            <person name="Weissenberger G."/>
            <person name="Xin Y."/>
            <person name="Zou X."/>
            <person name="Han Y."/>
            <person name="Richards S."/>
            <person name="Worley K."/>
            <person name="Muzny D."/>
            <person name="Gibbs R."/>
        </authorList>
    </citation>
    <scope>NUCLEOTIDE SEQUENCE</scope>
    <source>
        <strain evidence="4">Sampled in the wild</strain>
    </source>
</reference>
<feature type="domain" description="RNase III" evidence="3">
    <location>
        <begin position="1"/>
        <end position="127"/>
    </location>
</feature>
<keyword evidence="5" id="KW-1185">Reference proteome</keyword>
<dbReference type="GO" id="GO:0006309">
    <property type="term" value="P:apoptotic DNA fragmentation"/>
    <property type="evidence" value="ECO:0007669"/>
    <property type="project" value="TreeGrafter"/>
</dbReference>
<dbReference type="GO" id="GO:0005737">
    <property type="term" value="C:cytoplasm"/>
    <property type="evidence" value="ECO:0007669"/>
    <property type="project" value="TreeGrafter"/>
</dbReference>
<dbReference type="EMBL" id="KZ308162">
    <property type="protein sequence ID" value="KAG8223501.1"/>
    <property type="molecule type" value="Genomic_DNA"/>
</dbReference>
<gene>
    <name evidence="4" type="ORF">J437_LFUL004969</name>
</gene>
<reference evidence="4" key="2">
    <citation type="submission" date="2017-10" db="EMBL/GenBank/DDBJ databases">
        <title>Ladona fulva Genome sequencing and assembly.</title>
        <authorList>
            <person name="Murali S."/>
            <person name="Richards S."/>
            <person name="Bandaranaike D."/>
            <person name="Bellair M."/>
            <person name="Blankenburg K."/>
            <person name="Chao H."/>
            <person name="Dinh H."/>
            <person name="Doddapaneni H."/>
            <person name="Dugan-Rocha S."/>
            <person name="Elkadiri S."/>
            <person name="Gnanaolivu R."/>
            <person name="Hernandez B."/>
            <person name="Skinner E."/>
            <person name="Javaid M."/>
            <person name="Lee S."/>
            <person name="Li M."/>
            <person name="Ming W."/>
            <person name="Munidasa M."/>
            <person name="Muniz J."/>
            <person name="Nguyen L."/>
            <person name="Hughes D."/>
            <person name="Osuji N."/>
            <person name="Pu L.-L."/>
            <person name="Puazo M."/>
            <person name="Qu C."/>
            <person name="Quiroz J."/>
            <person name="Raj R."/>
            <person name="Weissenberger G."/>
            <person name="Xin Y."/>
            <person name="Zou X."/>
            <person name="Han Y."/>
            <person name="Worley K."/>
            <person name="Muzny D."/>
            <person name="Gibbs R."/>
        </authorList>
    </citation>
    <scope>NUCLEOTIDE SEQUENCE</scope>
    <source>
        <strain evidence="4">Sampled in the wild</strain>
    </source>
</reference>
<dbReference type="AlphaFoldDB" id="A0A8K0JVM6"/>
<organism evidence="4 5">
    <name type="scientific">Ladona fulva</name>
    <name type="common">Scarce chaser dragonfly</name>
    <name type="synonym">Libellula fulva</name>
    <dbReference type="NCBI Taxonomy" id="123851"/>
    <lineage>
        <taxon>Eukaryota</taxon>
        <taxon>Metazoa</taxon>
        <taxon>Ecdysozoa</taxon>
        <taxon>Arthropoda</taxon>
        <taxon>Hexapoda</taxon>
        <taxon>Insecta</taxon>
        <taxon>Pterygota</taxon>
        <taxon>Palaeoptera</taxon>
        <taxon>Odonata</taxon>
        <taxon>Epiprocta</taxon>
        <taxon>Anisoptera</taxon>
        <taxon>Libelluloidea</taxon>
        <taxon>Libellulidae</taxon>
        <taxon>Ladona</taxon>
    </lineage>
</organism>
<keyword evidence="1" id="KW-0378">Hydrolase</keyword>
<dbReference type="PANTHER" id="PTHR14950:SF37">
    <property type="entry name" value="ENDORIBONUCLEASE DICER"/>
    <property type="match status" value="1"/>
</dbReference>
<feature type="domain" description="RNase III" evidence="3">
    <location>
        <begin position="358"/>
        <end position="515"/>
    </location>
</feature>
<dbReference type="GO" id="GO:0031054">
    <property type="term" value="P:pre-miRNA processing"/>
    <property type="evidence" value="ECO:0007669"/>
    <property type="project" value="TreeGrafter"/>
</dbReference>
<protein>
    <recommendedName>
        <fullName evidence="3">RNase III domain-containing protein</fullName>
    </recommendedName>
</protein>
<dbReference type="SUPFAM" id="SSF69065">
    <property type="entry name" value="RNase III domain-like"/>
    <property type="match status" value="2"/>
</dbReference>
<evidence type="ECO:0000256" key="1">
    <source>
        <dbReference type="ARBA" id="ARBA00022801"/>
    </source>
</evidence>
<dbReference type="PROSITE" id="PS50142">
    <property type="entry name" value="RNASE_3_2"/>
    <property type="match status" value="2"/>
</dbReference>
<proteinExistence type="predicted"/>
<sequence length="536" mass="59849">MSNANDGINLERLETIGDSFLKYAITAYLYCTHHSIHEGKLSHLRSKQVSNVNLYRLGRRKKLGESMIAAKFEPHDNWLPPCYHVPLHLERALIRAGLPPSHWNGAEVPSLASLSPAQIGRVVREKGRRMMMKSISEQDSTQGGSPTLRNSCLPHLNDGNISGSYERSGRIDTQRNLGRNPGAGKKISNLDQEMRTKPCDRRSSCNLVSGSEDSNLPSRNAVGDDRMEELPCFVPYNLVTQQSIPDKSVADCVEALIGAYLIACGPRGALLFMAWLGIRVLPSQKAIVHNLRDACLNEKRERLVGCVAPKDTGGQKGDLQQKSGSCDKMYDSYTDNVGDGFEVSTSVKKELKTLLGGLNEFEKHIGYYFRDRSLLLQALTHASYSPNRLTDCYQRLEFLGDAVLDYLITRHLYEDPRQHSPGALTDLRSALVNNTIFASLAVRHGFHRFFLHLSPGLHSVVERFVRMQASNGHAICEEYYLIEEEECEEAEDVEVPKALGDVFESVAGAIFLDSGMSLDAVWKVYYRMMKAEIGKL</sequence>
<evidence type="ECO:0000256" key="2">
    <source>
        <dbReference type="SAM" id="MobiDB-lite"/>
    </source>
</evidence>
<dbReference type="Proteomes" id="UP000792457">
    <property type="component" value="Unassembled WGS sequence"/>
</dbReference>
<dbReference type="GO" id="GO:0030422">
    <property type="term" value="P:siRNA processing"/>
    <property type="evidence" value="ECO:0007669"/>
    <property type="project" value="TreeGrafter"/>
</dbReference>
<dbReference type="GO" id="GO:0004530">
    <property type="term" value="F:deoxyribonuclease I activity"/>
    <property type="evidence" value="ECO:0007669"/>
    <property type="project" value="TreeGrafter"/>
</dbReference>
<feature type="compositionally biased region" description="Basic and acidic residues" evidence="2">
    <location>
        <begin position="192"/>
        <end position="203"/>
    </location>
</feature>
<dbReference type="OrthoDB" id="2392202at2759"/>
<feature type="compositionally biased region" description="Polar residues" evidence="2">
    <location>
        <begin position="204"/>
        <end position="218"/>
    </location>
</feature>
<accession>A0A8K0JVM6</accession>
<dbReference type="CDD" id="cd00593">
    <property type="entry name" value="RIBOc"/>
    <property type="match status" value="2"/>
</dbReference>
<dbReference type="GO" id="GO:0070578">
    <property type="term" value="C:RISC-loading complex"/>
    <property type="evidence" value="ECO:0007669"/>
    <property type="project" value="TreeGrafter"/>
</dbReference>
<feature type="region of interest" description="Disordered" evidence="2">
    <location>
        <begin position="135"/>
        <end position="218"/>
    </location>
</feature>
<dbReference type="PROSITE" id="PS00517">
    <property type="entry name" value="RNASE_3_1"/>
    <property type="match status" value="1"/>
</dbReference>